<evidence type="ECO:0000259" key="2">
    <source>
        <dbReference type="Pfam" id="PF20455"/>
    </source>
</evidence>
<dbReference type="GeneID" id="301976574"/>
<dbReference type="AlphaFoldDB" id="B1G3S2"/>
<dbReference type="RefSeq" id="WP_006050585.1">
    <property type="nucleotide sequence ID" value="NZ_ABLD01000012.1"/>
</dbReference>
<feature type="transmembrane region" description="Helical" evidence="1">
    <location>
        <begin position="274"/>
        <end position="293"/>
    </location>
</feature>
<keyword evidence="1" id="KW-0812">Transmembrane</keyword>
<keyword evidence="1" id="KW-1133">Transmembrane helix</keyword>
<feature type="transmembrane region" description="Helical" evidence="1">
    <location>
        <begin position="58"/>
        <end position="77"/>
    </location>
</feature>
<evidence type="ECO:0000313" key="4">
    <source>
        <dbReference type="Proteomes" id="UP000005045"/>
    </source>
</evidence>
<dbReference type="InterPro" id="IPR046554">
    <property type="entry name" value="DUF6708"/>
</dbReference>
<feature type="domain" description="DUF6708" evidence="2">
    <location>
        <begin position="116"/>
        <end position="312"/>
    </location>
</feature>
<name>B1G3S2_PARG4</name>
<keyword evidence="1" id="KW-0472">Membrane</keyword>
<dbReference type="OrthoDB" id="8915060at2"/>
<dbReference type="EMBL" id="ABLD01000012">
    <property type="protein sequence ID" value="EDT09294.1"/>
    <property type="molecule type" value="Genomic_DNA"/>
</dbReference>
<organism evidence="3 4">
    <name type="scientific">Paraburkholderia graminis (strain ATCC 700544 / DSM 17151 / LMG 18924 / NCIMB 13744 / C4D1M)</name>
    <dbReference type="NCBI Taxonomy" id="396598"/>
    <lineage>
        <taxon>Bacteria</taxon>
        <taxon>Pseudomonadati</taxon>
        <taxon>Pseudomonadota</taxon>
        <taxon>Betaproteobacteria</taxon>
        <taxon>Burkholderiales</taxon>
        <taxon>Burkholderiaceae</taxon>
        <taxon>Paraburkholderia</taxon>
    </lineage>
</organism>
<gene>
    <name evidence="3" type="ORF">BgramDRAFT_4016</name>
</gene>
<keyword evidence="4" id="KW-1185">Reference proteome</keyword>
<reference evidence="3 4" key="1">
    <citation type="submission" date="2008-03" db="EMBL/GenBank/DDBJ databases">
        <title>Sequencing of the draft genome and assembly of Burkholderia graminis C4D1M.</title>
        <authorList>
            <consortium name="US DOE Joint Genome Institute (JGI-PGF)"/>
            <person name="Copeland A."/>
            <person name="Lucas S."/>
            <person name="Lapidus A."/>
            <person name="Glavina del Rio T."/>
            <person name="Dalin E."/>
            <person name="Tice H."/>
            <person name="Bruce D."/>
            <person name="Goodwin L."/>
            <person name="Pitluck S."/>
            <person name="Larimer F."/>
            <person name="Land M.L."/>
            <person name="Hauser L."/>
            <person name="Tiedje J."/>
            <person name="Richardson P."/>
        </authorList>
    </citation>
    <scope>NUCLEOTIDE SEQUENCE [LARGE SCALE GENOMIC DNA]</scope>
    <source>
        <strain evidence="4">ATCC 700544 / DSM 17151 / LMG 18924 / NCIMB 13744 / C4D1M</strain>
    </source>
</reference>
<evidence type="ECO:0000256" key="1">
    <source>
        <dbReference type="SAM" id="Phobius"/>
    </source>
</evidence>
<accession>B1G3S2</accession>
<sequence>MAYDYMTRIAFNRPVTEKEALRRVDVRKPVADEAADAYTVFGMNDTYLEICDASFFQVGWCLMAFLVGFPVLLFLAISNAMDSIEVPAAIVRNGDAAWFSASGWALCAVALAGCAFTIVLLLKDCFNYRHKSVRFNRRTRMVYAFRHNGPGGVVQVPWDKAFFYVHRQASNSMMGGAPTMMRCLVLDDTSKVVNTFSFGLRTVNGANESSEYGRQVLYQVQANFEFIRRYMEEGRTAVPPVKKYLPREPSLRNSMSVWFYGLGDIGRASSALRAFSFVMSGPVFLLSVLHYIAQLTSREPVWPAEVEVACRDTSAAPLARA</sequence>
<feature type="transmembrane region" description="Helical" evidence="1">
    <location>
        <begin position="97"/>
        <end position="122"/>
    </location>
</feature>
<dbReference type="Proteomes" id="UP000005045">
    <property type="component" value="Unassembled WGS sequence"/>
</dbReference>
<protein>
    <recommendedName>
        <fullName evidence="2">DUF6708 domain-containing protein</fullName>
    </recommendedName>
</protein>
<dbReference type="Pfam" id="PF20455">
    <property type="entry name" value="DUF6708"/>
    <property type="match status" value="1"/>
</dbReference>
<evidence type="ECO:0000313" key="3">
    <source>
        <dbReference type="EMBL" id="EDT09294.1"/>
    </source>
</evidence>
<proteinExistence type="predicted"/>
<comment type="caution">
    <text evidence="3">The sequence shown here is derived from an EMBL/GenBank/DDBJ whole genome shotgun (WGS) entry which is preliminary data.</text>
</comment>